<dbReference type="Proteomes" id="UP000233837">
    <property type="component" value="Unassembled WGS sequence"/>
</dbReference>
<reference evidence="3 4" key="1">
    <citation type="journal article" date="2016" name="Sci. Rep.">
        <title>The Dendrobium catenatum Lindl. genome sequence provides insights into polysaccharide synthase, floral development and adaptive evolution.</title>
        <authorList>
            <person name="Zhang G.Q."/>
            <person name="Xu Q."/>
            <person name="Bian C."/>
            <person name="Tsai W.C."/>
            <person name="Yeh C.M."/>
            <person name="Liu K.W."/>
            <person name="Yoshida K."/>
            <person name="Zhang L.S."/>
            <person name="Chang S.B."/>
            <person name="Chen F."/>
            <person name="Shi Y."/>
            <person name="Su Y.Y."/>
            <person name="Zhang Y.Q."/>
            <person name="Chen L.J."/>
            <person name="Yin Y."/>
            <person name="Lin M."/>
            <person name="Huang H."/>
            <person name="Deng H."/>
            <person name="Wang Z.W."/>
            <person name="Zhu S.L."/>
            <person name="Zhao X."/>
            <person name="Deng C."/>
            <person name="Niu S.C."/>
            <person name="Huang J."/>
            <person name="Wang M."/>
            <person name="Liu G.H."/>
            <person name="Yang H.J."/>
            <person name="Xiao X.J."/>
            <person name="Hsiao Y.Y."/>
            <person name="Wu W.L."/>
            <person name="Chen Y.Y."/>
            <person name="Mitsuda N."/>
            <person name="Ohme-Takagi M."/>
            <person name="Luo Y.B."/>
            <person name="Van de Peer Y."/>
            <person name="Liu Z.J."/>
        </authorList>
    </citation>
    <scope>NUCLEOTIDE SEQUENCE [LARGE SCALE GENOMIC DNA]</scope>
    <source>
        <tissue evidence="3">The whole plant</tissue>
    </source>
</reference>
<dbReference type="GO" id="GO:0005634">
    <property type="term" value="C:nucleus"/>
    <property type="evidence" value="ECO:0007669"/>
    <property type="project" value="TreeGrafter"/>
</dbReference>
<dbReference type="SUPFAM" id="SSF117856">
    <property type="entry name" value="AF0104/ALDC/Ptd012-like"/>
    <property type="match status" value="1"/>
</dbReference>
<dbReference type="Pfam" id="PF03479">
    <property type="entry name" value="PCC"/>
    <property type="match status" value="1"/>
</dbReference>
<reference evidence="3 4" key="2">
    <citation type="journal article" date="2017" name="Nature">
        <title>The Apostasia genome and the evolution of orchids.</title>
        <authorList>
            <person name="Zhang G.Q."/>
            <person name="Liu K.W."/>
            <person name="Li Z."/>
            <person name="Lohaus R."/>
            <person name="Hsiao Y.Y."/>
            <person name="Niu S.C."/>
            <person name="Wang J.Y."/>
            <person name="Lin Y.C."/>
            <person name="Xu Q."/>
            <person name="Chen L.J."/>
            <person name="Yoshida K."/>
            <person name="Fujiwara S."/>
            <person name="Wang Z.W."/>
            <person name="Zhang Y.Q."/>
            <person name="Mitsuda N."/>
            <person name="Wang M."/>
            <person name="Liu G.H."/>
            <person name="Pecoraro L."/>
            <person name="Huang H.X."/>
            <person name="Xiao X.J."/>
            <person name="Lin M."/>
            <person name="Wu X.Y."/>
            <person name="Wu W.L."/>
            <person name="Chen Y.Y."/>
            <person name="Chang S.B."/>
            <person name="Sakamoto S."/>
            <person name="Ohme-Takagi M."/>
            <person name="Yagi M."/>
            <person name="Zeng S.J."/>
            <person name="Shen C.Y."/>
            <person name="Yeh C.M."/>
            <person name="Luo Y.B."/>
            <person name="Tsai W.C."/>
            <person name="Van de Peer Y."/>
            <person name="Liu Z.J."/>
        </authorList>
    </citation>
    <scope>NUCLEOTIDE SEQUENCE [LARGE SCALE GENOMIC DNA]</scope>
    <source>
        <tissue evidence="3">The whole plant</tissue>
    </source>
</reference>
<dbReference type="CDD" id="cd11378">
    <property type="entry name" value="DUF296"/>
    <property type="match status" value="1"/>
</dbReference>
<feature type="region of interest" description="Disordered" evidence="1">
    <location>
        <begin position="1"/>
        <end position="70"/>
    </location>
</feature>
<evidence type="ECO:0000313" key="4">
    <source>
        <dbReference type="Proteomes" id="UP000233837"/>
    </source>
</evidence>
<feature type="domain" description="PPC" evidence="2">
    <location>
        <begin position="71"/>
        <end position="209"/>
    </location>
</feature>
<sequence>MADYDRSPASIMALSQPCDDEDEEANGLRRSRSAGEACRSISTTSVRKPRGRPPGSKNKPKPPVVITRDSESSMHPVVLELAAGSDILDCVAAFARRRRIGVSILGASGVVSSLALRQPATPSATFTLSGRFDILSLSGSFLPPGSSASAAAGFTISVAGSRGEVIGGAVGGPVTAAGTVVVFGASFVAAEFQRLPADVEEEGGREDVATAGEGFGVLGPGKQLTSQLSHDMVLWATPASSRSFSAPHLRPPPSHF</sequence>
<evidence type="ECO:0000259" key="2">
    <source>
        <dbReference type="PROSITE" id="PS51742"/>
    </source>
</evidence>
<dbReference type="OrthoDB" id="782346at2759"/>
<evidence type="ECO:0000313" key="3">
    <source>
        <dbReference type="EMBL" id="PKU81315.1"/>
    </source>
</evidence>
<protein>
    <submittedName>
        <fullName evidence="3">DNA-binding protein ESCAROLA</fullName>
    </submittedName>
</protein>
<evidence type="ECO:0000256" key="1">
    <source>
        <dbReference type="SAM" id="MobiDB-lite"/>
    </source>
</evidence>
<dbReference type="PANTHER" id="PTHR31100:SF63">
    <property type="entry name" value="AT-HOOK MOTIF NUCLEAR-LOCALIZED PROTEIN"/>
    <property type="match status" value="1"/>
</dbReference>
<dbReference type="InterPro" id="IPR005175">
    <property type="entry name" value="PPC_dom"/>
</dbReference>
<dbReference type="InterPro" id="IPR014476">
    <property type="entry name" value="AHL15-29"/>
</dbReference>
<dbReference type="GO" id="GO:0003680">
    <property type="term" value="F:minor groove of adenine-thymine-rich DNA binding"/>
    <property type="evidence" value="ECO:0007669"/>
    <property type="project" value="InterPro"/>
</dbReference>
<organism evidence="3 4">
    <name type="scientific">Dendrobium catenatum</name>
    <dbReference type="NCBI Taxonomy" id="906689"/>
    <lineage>
        <taxon>Eukaryota</taxon>
        <taxon>Viridiplantae</taxon>
        <taxon>Streptophyta</taxon>
        <taxon>Embryophyta</taxon>
        <taxon>Tracheophyta</taxon>
        <taxon>Spermatophyta</taxon>
        <taxon>Magnoliopsida</taxon>
        <taxon>Liliopsida</taxon>
        <taxon>Asparagales</taxon>
        <taxon>Orchidaceae</taxon>
        <taxon>Epidendroideae</taxon>
        <taxon>Malaxideae</taxon>
        <taxon>Dendrobiinae</taxon>
        <taxon>Dendrobium</taxon>
    </lineage>
</organism>
<dbReference type="AlphaFoldDB" id="A0A2I0X071"/>
<dbReference type="GO" id="GO:0003700">
    <property type="term" value="F:DNA-binding transcription factor activity"/>
    <property type="evidence" value="ECO:0007669"/>
    <property type="project" value="TreeGrafter"/>
</dbReference>
<dbReference type="EMBL" id="KZ502262">
    <property type="protein sequence ID" value="PKU81315.1"/>
    <property type="molecule type" value="Genomic_DNA"/>
</dbReference>
<dbReference type="PANTHER" id="PTHR31100">
    <property type="entry name" value="AT-HOOK MOTIF NUCLEAR-LOCALIZED PROTEIN 15"/>
    <property type="match status" value="1"/>
</dbReference>
<accession>A0A2I0X071</accession>
<keyword evidence="4" id="KW-1185">Reference proteome</keyword>
<dbReference type="Gene3D" id="3.30.1330.80">
    <property type="entry name" value="Hypothetical protein, similar to alpha- acetolactate decarboxylase, domain 2"/>
    <property type="match status" value="1"/>
</dbReference>
<gene>
    <name evidence="3" type="primary">ESC</name>
    <name evidence="3" type="ORF">MA16_Dca025039</name>
</gene>
<keyword evidence="3" id="KW-0238">DNA-binding</keyword>
<name>A0A2I0X071_9ASPA</name>
<proteinExistence type="predicted"/>
<dbReference type="PROSITE" id="PS51742">
    <property type="entry name" value="PPC"/>
    <property type="match status" value="1"/>
</dbReference>